<sequence length="502" mass="52736">MNDRDHSLRLLPAGIDTYSHPVVYMHADCHVCQAEGFQALTRVRIDCGKKWVIATLNVVTGGDWLSTDAAALSNAAWDALQPAEEAWGQFSHPDPPAAASIIRAKVYGESLSEGQFGTIMKDALARRLSDLDLAAFVTACAGGGLDIAENIGLTRAMQAAGETLDWGDRLVLDKHCVGGLPGNRTTPIVVAIVTAAGHLIPKISSRAITSPAGTADTMEVMTPVALDIPAMRRVVETHGGCVVWGGGLQLSPVDDLLIRIERPLDFDSDGQLVASVLSKKAAAGAKRVVIDIPVGPTAKVRSQAAAAALSSRLEAVSVAIGLELTIQISDGSQPVGQGIGPALEAIDILKVLRCAPGAPADLRDRALTLARLLLDMGGGAGVGLNKAKDLLDSGAAERSFMEICEAQGGFSEPKVAPHRIMIVASRSGIITAIDNRRIARVAKLAGAPQRARAGVLLLTHSGDWVQRGDPLFEIHAETPGELDYARAYAASQPAMFRIEEPT</sequence>
<dbReference type="SUPFAM" id="SSF47648">
    <property type="entry name" value="Nucleoside phosphorylase/phosphoribosyltransferase N-terminal domain"/>
    <property type="match status" value="1"/>
</dbReference>
<dbReference type="InterPro" id="IPR035902">
    <property type="entry name" value="Nuc_phospho_transferase"/>
</dbReference>
<evidence type="ECO:0000313" key="5">
    <source>
        <dbReference type="EMBL" id="MDA5095792.1"/>
    </source>
</evidence>
<accession>A0ABT4W713</accession>
<keyword evidence="1 3" id="KW-0328">Glycosyltransferase</keyword>
<comment type="caution">
    <text evidence="5">The sequence shown here is derived from an EMBL/GenBank/DDBJ whole genome shotgun (WGS) entry which is preliminary data.</text>
</comment>
<evidence type="ECO:0000313" key="6">
    <source>
        <dbReference type="Proteomes" id="UP001528040"/>
    </source>
</evidence>
<dbReference type="InterPro" id="IPR000053">
    <property type="entry name" value="Thymidine/pyrmidine_PPase"/>
</dbReference>
<dbReference type="InterPro" id="IPR013466">
    <property type="entry name" value="Thymidine/AMP_Pase"/>
</dbReference>
<dbReference type="Pfam" id="PF07831">
    <property type="entry name" value="PYNP_C"/>
    <property type="match status" value="1"/>
</dbReference>
<dbReference type="Gene3D" id="1.20.970.50">
    <property type="match status" value="1"/>
</dbReference>
<evidence type="ECO:0000256" key="3">
    <source>
        <dbReference type="HAMAP-Rule" id="MF_00703"/>
    </source>
</evidence>
<dbReference type="InterPro" id="IPR013102">
    <property type="entry name" value="PYNP_C"/>
</dbReference>
<reference evidence="5 6" key="1">
    <citation type="submission" date="2023-01" db="EMBL/GenBank/DDBJ databases">
        <authorList>
            <person name="Yoon J.-W."/>
        </authorList>
    </citation>
    <scope>NUCLEOTIDE SEQUENCE [LARGE SCALE GENOMIC DNA]</scope>
    <source>
        <strain evidence="5 6">KMU-50</strain>
    </source>
</reference>
<evidence type="ECO:0000259" key="4">
    <source>
        <dbReference type="SMART" id="SM00941"/>
    </source>
</evidence>
<dbReference type="InterPro" id="IPR036566">
    <property type="entry name" value="PYNP-like_C_sf"/>
</dbReference>
<dbReference type="EMBL" id="JAQIIO010000016">
    <property type="protein sequence ID" value="MDA5095792.1"/>
    <property type="molecule type" value="Genomic_DNA"/>
</dbReference>
<name>A0ABT4W713_9RHOB</name>
<dbReference type="InterPro" id="IPR017459">
    <property type="entry name" value="Glycosyl_Trfase_fam3_N_dom"/>
</dbReference>
<protein>
    <recommendedName>
        <fullName evidence="3">Putative thymidine phosphorylase</fullName>
        <ecNumber evidence="3">2.4.2.4</ecNumber>
    </recommendedName>
    <alternativeName>
        <fullName evidence="3">TdRPase</fullName>
    </alternativeName>
</protein>
<dbReference type="SMART" id="SM00941">
    <property type="entry name" value="PYNP_C"/>
    <property type="match status" value="1"/>
</dbReference>
<dbReference type="SUPFAM" id="SSF52418">
    <property type="entry name" value="Nucleoside phosphorylase/phosphoribosyltransferase catalytic domain"/>
    <property type="match status" value="1"/>
</dbReference>
<dbReference type="RefSeq" id="WP_271055503.1">
    <property type="nucleotide sequence ID" value="NZ_JAQIIO010000016.1"/>
</dbReference>
<dbReference type="PANTHER" id="PTHR10515:SF0">
    <property type="entry name" value="THYMIDINE PHOSPHORYLASE"/>
    <property type="match status" value="1"/>
</dbReference>
<feature type="domain" description="Pyrimidine nucleoside phosphorylase C-terminal" evidence="4">
    <location>
        <begin position="429"/>
        <end position="496"/>
    </location>
</feature>
<dbReference type="InterPro" id="IPR036320">
    <property type="entry name" value="Glycosyl_Trfase_fam3_N_dom_sf"/>
</dbReference>
<proteinExistence type="inferred from homology"/>
<keyword evidence="2 3" id="KW-0808">Transferase</keyword>
<dbReference type="NCBIfam" id="TIGR02645">
    <property type="entry name" value="ARCH_P_rylase"/>
    <property type="match status" value="1"/>
</dbReference>
<comment type="catalytic activity">
    <reaction evidence="3">
        <text>thymidine + phosphate = 2-deoxy-alpha-D-ribose 1-phosphate + thymine</text>
        <dbReference type="Rhea" id="RHEA:16037"/>
        <dbReference type="ChEBI" id="CHEBI:17748"/>
        <dbReference type="ChEBI" id="CHEBI:17821"/>
        <dbReference type="ChEBI" id="CHEBI:43474"/>
        <dbReference type="ChEBI" id="CHEBI:57259"/>
        <dbReference type="EC" id="2.4.2.4"/>
    </reaction>
</comment>
<dbReference type="SUPFAM" id="SSF54680">
    <property type="entry name" value="Pyrimidine nucleoside phosphorylase C-terminal domain"/>
    <property type="match status" value="1"/>
</dbReference>
<organism evidence="5 6">
    <name type="scientific">Aliiroseovarius salicola</name>
    <dbReference type="NCBI Taxonomy" id="3009082"/>
    <lineage>
        <taxon>Bacteria</taxon>
        <taxon>Pseudomonadati</taxon>
        <taxon>Pseudomonadota</taxon>
        <taxon>Alphaproteobacteria</taxon>
        <taxon>Rhodobacterales</taxon>
        <taxon>Paracoccaceae</taxon>
        <taxon>Aliiroseovarius</taxon>
    </lineage>
</organism>
<dbReference type="NCBIfam" id="NF003338">
    <property type="entry name" value="PRK04350.1"/>
    <property type="match status" value="1"/>
</dbReference>
<evidence type="ECO:0000256" key="2">
    <source>
        <dbReference type="ARBA" id="ARBA00022679"/>
    </source>
</evidence>
<dbReference type="Gene3D" id="3.90.1170.30">
    <property type="entry name" value="Pyrimidine nucleoside phosphorylase-like, C-terminal domain"/>
    <property type="match status" value="1"/>
</dbReference>
<dbReference type="PROSITE" id="PS00647">
    <property type="entry name" value="THYMID_PHOSPHORYLASE"/>
    <property type="match status" value="1"/>
</dbReference>
<gene>
    <name evidence="5" type="ORF">O2N63_17005</name>
</gene>
<comment type="similarity">
    <text evidence="3">Belongs to the thymidine/pyrimidine-nucleoside phosphorylase family. Type 2 subfamily.</text>
</comment>
<dbReference type="HAMAP" id="MF_00703">
    <property type="entry name" value="Thymid_phosp_2"/>
    <property type="match status" value="1"/>
</dbReference>
<keyword evidence="6" id="KW-1185">Reference proteome</keyword>
<evidence type="ECO:0000256" key="1">
    <source>
        <dbReference type="ARBA" id="ARBA00022676"/>
    </source>
</evidence>
<dbReference type="Pfam" id="PF02885">
    <property type="entry name" value="Glycos_trans_3N"/>
    <property type="match status" value="1"/>
</dbReference>
<dbReference type="InterPro" id="IPR028579">
    <property type="entry name" value="Thym_Pase_Put"/>
</dbReference>
<dbReference type="InterPro" id="IPR017872">
    <property type="entry name" value="Pyrmidine_PPase_CS"/>
</dbReference>
<dbReference type="PANTHER" id="PTHR10515">
    <property type="entry name" value="THYMIDINE PHOSPHORYLASE"/>
    <property type="match status" value="1"/>
</dbReference>
<dbReference type="Gene3D" id="3.40.1030.10">
    <property type="entry name" value="Nucleoside phosphorylase/phosphoribosyltransferase catalytic domain"/>
    <property type="match status" value="1"/>
</dbReference>
<dbReference type="Proteomes" id="UP001528040">
    <property type="component" value="Unassembled WGS sequence"/>
</dbReference>
<dbReference type="EC" id="2.4.2.4" evidence="3"/>